<evidence type="ECO:0000256" key="5">
    <source>
        <dbReference type="ARBA" id="ARBA00022475"/>
    </source>
</evidence>
<evidence type="ECO:0000256" key="13">
    <source>
        <dbReference type="ARBA" id="ARBA00023316"/>
    </source>
</evidence>
<evidence type="ECO:0000256" key="17">
    <source>
        <dbReference type="HAMAP-Rule" id="MF_01006"/>
    </source>
</evidence>
<dbReference type="RefSeq" id="WP_107030467.1">
    <property type="nucleotide sequence ID" value="NZ_AP024085.1"/>
</dbReference>
<dbReference type="EC" id="3.6.1.27" evidence="3 17"/>
<feature type="transmembrane region" description="Helical" evidence="17">
    <location>
        <begin position="229"/>
        <end position="250"/>
    </location>
</feature>
<sequence>MSLIKDIIVYAILGAIQGFSEPIPISSSGHLVLFQSIFEKLGLMVPQMNDVTFEVIVNTGSLIAIMFYYRQDIIRLIKSFFGYIAKPQERDELLPDFRFCMLLIVATIPAAIGGVLFNDYIEHAFSNPKLVGCCLLLTSCFLMLIHKFGYKGKRTTKNMNLWDALRMGFFQLLALLPGVSRSGSTLTGGMLGGLDQKAARDFSFFMFMPVSFGAIILKLKHFLTSSTVAALWLPYLISFIVSGIVTYLALNLLFSILNKRKLNYFSYYCFIVGIIAILFL</sequence>
<evidence type="ECO:0000313" key="19">
    <source>
        <dbReference type="EMBL" id="PST37283.1"/>
    </source>
</evidence>
<keyword evidence="10 17" id="KW-1133">Transmembrane helix</keyword>
<evidence type="ECO:0000256" key="6">
    <source>
        <dbReference type="ARBA" id="ARBA00022692"/>
    </source>
</evidence>
<keyword evidence="11 17" id="KW-0472">Membrane</keyword>
<gene>
    <name evidence="18" type="primary">uppP2</name>
    <name evidence="17" type="synonym">uppP</name>
    <name evidence="19" type="ORF">C7U54_12065</name>
    <name evidence="18" type="ORF">Fi14EGH31_05310</name>
</gene>
<dbReference type="PANTHER" id="PTHR30622">
    <property type="entry name" value="UNDECAPRENYL-DIPHOSPHATASE"/>
    <property type="match status" value="1"/>
</dbReference>
<comment type="function">
    <text evidence="17">Catalyzes the dephosphorylation of undecaprenyl diphosphate (UPP). Confers resistance to bacitracin.</text>
</comment>
<dbReference type="GO" id="GO:0050380">
    <property type="term" value="F:undecaprenyl-diphosphatase activity"/>
    <property type="evidence" value="ECO:0007669"/>
    <property type="project" value="UniProtKB-UniRule"/>
</dbReference>
<evidence type="ECO:0000256" key="4">
    <source>
        <dbReference type="ARBA" id="ARBA00021581"/>
    </source>
</evidence>
<dbReference type="EMBL" id="AP024085">
    <property type="protein sequence ID" value="BCL56819.1"/>
    <property type="molecule type" value="Genomic_DNA"/>
</dbReference>
<feature type="transmembrane region" description="Helical" evidence="17">
    <location>
        <begin position="51"/>
        <end position="69"/>
    </location>
</feature>
<comment type="catalytic activity">
    <reaction evidence="16 17">
        <text>di-trans,octa-cis-undecaprenyl diphosphate + H2O = di-trans,octa-cis-undecaprenyl phosphate + phosphate + H(+)</text>
        <dbReference type="Rhea" id="RHEA:28094"/>
        <dbReference type="ChEBI" id="CHEBI:15377"/>
        <dbReference type="ChEBI" id="CHEBI:15378"/>
        <dbReference type="ChEBI" id="CHEBI:43474"/>
        <dbReference type="ChEBI" id="CHEBI:58405"/>
        <dbReference type="ChEBI" id="CHEBI:60392"/>
        <dbReference type="EC" id="3.6.1.27"/>
    </reaction>
</comment>
<evidence type="ECO:0000256" key="12">
    <source>
        <dbReference type="ARBA" id="ARBA00023251"/>
    </source>
</evidence>
<dbReference type="GO" id="GO:0046677">
    <property type="term" value="P:response to antibiotic"/>
    <property type="evidence" value="ECO:0007669"/>
    <property type="project" value="UniProtKB-UniRule"/>
</dbReference>
<comment type="miscellaneous">
    <text evidence="17">Bacitracin is thought to be involved in the inhibition of peptidoglycan synthesis by sequestering undecaprenyl diphosphate, thereby reducing the pool of lipid carrier available.</text>
</comment>
<keyword evidence="13 17" id="KW-0961">Cell wall biogenesis/degradation</keyword>
<name>A0A2T3FPW3_9FIRM</name>
<evidence type="ECO:0000256" key="3">
    <source>
        <dbReference type="ARBA" id="ARBA00012374"/>
    </source>
</evidence>
<evidence type="ECO:0000256" key="11">
    <source>
        <dbReference type="ARBA" id="ARBA00023136"/>
    </source>
</evidence>
<evidence type="ECO:0000256" key="14">
    <source>
        <dbReference type="ARBA" id="ARBA00032707"/>
    </source>
</evidence>
<dbReference type="AlphaFoldDB" id="A0A2T3FPW3"/>
<evidence type="ECO:0000256" key="2">
    <source>
        <dbReference type="ARBA" id="ARBA00010621"/>
    </source>
</evidence>
<evidence type="ECO:0000256" key="9">
    <source>
        <dbReference type="ARBA" id="ARBA00022984"/>
    </source>
</evidence>
<comment type="subcellular location">
    <subcellularLocation>
        <location evidence="1 17">Cell membrane</location>
        <topology evidence="1 17">Multi-pass membrane protein</topology>
    </subcellularLocation>
</comment>
<dbReference type="Proteomes" id="UP000593842">
    <property type="component" value="Chromosome"/>
</dbReference>
<organism evidence="19 20">
    <name type="scientific">Faecalibacillus intestinalis</name>
    <dbReference type="NCBI Taxonomy" id="1982626"/>
    <lineage>
        <taxon>Bacteria</taxon>
        <taxon>Bacillati</taxon>
        <taxon>Bacillota</taxon>
        <taxon>Erysipelotrichia</taxon>
        <taxon>Erysipelotrichales</taxon>
        <taxon>Coprobacillaceae</taxon>
        <taxon>Faecalibacillus</taxon>
    </lineage>
</organism>
<dbReference type="EMBL" id="PYLQ01000022">
    <property type="protein sequence ID" value="PST37283.1"/>
    <property type="molecule type" value="Genomic_DNA"/>
</dbReference>
<evidence type="ECO:0000313" key="20">
    <source>
        <dbReference type="Proteomes" id="UP000240974"/>
    </source>
</evidence>
<evidence type="ECO:0000256" key="15">
    <source>
        <dbReference type="ARBA" id="ARBA00032932"/>
    </source>
</evidence>
<keyword evidence="12 17" id="KW-0046">Antibiotic resistance</keyword>
<evidence type="ECO:0000256" key="7">
    <source>
        <dbReference type="ARBA" id="ARBA00022801"/>
    </source>
</evidence>
<evidence type="ECO:0000256" key="10">
    <source>
        <dbReference type="ARBA" id="ARBA00022989"/>
    </source>
</evidence>
<evidence type="ECO:0000256" key="1">
    <source>
        <dbReference type="ARBA" id="ARBA00004651"/>
    </source>
</evidence>
<feature type="transmembrane region" description="Helical" evidence="17">
    <location>
        <begin position="129"/>
        <end position="149"/>
    </location>
</feature>
<keyword evidence="9 17" id="KW-0573">Peptidoglycan synthesis</keyword>
<dbReference type="Pfam" id="PF02673">
    <property type="entry name" value="BacA"/>
    <property type="match status" value="1"/>
</dbReference>
<keyword evidence="8 17" id="KW-0133">Cell shape</keyword>
<dbReference type="InterPro" id="IPR003824">
    <property type="entry name" value="UppP"/>
</dbReference>
<feature type="transmembrane region" description="Helical" evidence="17">
    <location>
        <begin position="99"/>
        <end position="117"/>
    </location>
</feature>
<keyword evidence="5 17" id="KW-1003">Cell membrane</keyword>
<dbReference type="GO" id="GO:0071555">
    <property type="term" value="P:cell wall organization"/>
    <property type="evidence" value="ECO:0007669"/>
    <property type="project" value="UniProtKB-KW"/>
</dbReference>
<dbReference type="PANTHER" id="PTHR30622:SF2">
    <property type="entry name" value="UNDECAPRENYL-DIPHOSPHATASE"/>
    <property type="match status" value="1"/>
</dbReference>
<keyword evidence="20" id="KW-1185">Reference proteome</keyword>
<dbReference type="GO" id="GO:0008360">
    <property type="term" value="P:regulation of cell shape"/>
    <property type="evidence" value="ECO:0007669"/>
    <property type="project" value="UniProtKB-KW"/>
</dbReference>
<feature type="transmembrane region" description="Helical" evidence="17">
    <location>
        <begin position="199"/>
        <end position="217"/>
    </location>
</feature>
<dbReference type="GO" id="GO:0009252">
    <property type="term" value="P:peptidoglycan biosynthetic process"/>
    <property type="evidence" value="ECO:0007669"/>
    <property type="project" value="UniProtKB-KW"/>
</dbReference>
<reference evidence="19 20" key="1">
    <citation type="journal article" date="2019" name="Int. J. Syst. Evol. Microbiol.">
        <title>Faecalibacillus intestinalis gen. nov., sp. nov. and Faecalibacillus faecis sp. nov., isolated from human faeces.</title>
        <authorList>
            <person name="Seo B."/>
            <person name="Jeon K."/>
            <person name="Baek I."/>
            <person name="Lee Y.M."/>
            <person name="Baek K."/>
            <person name="Ko G."/>
        </authorList>
    </citation>
    <scope>NUCLEOTIDE SEQUENCE [LARGE SCALE GENOMIC DNA]</scope>
    <source>
        <strain evidence="19 20">SNUG30099</strain>
    </source>
</reference>
<keyword evidence="6 17" id="KW-0812">Transmembrane</keyword>
<dbReference type="Proteomes" id="UP000240974">
    <property type="component" value="Unassembled WGS sequence"/>
</dbReference>
<reference evidence="18" key="2">
    <citation type="journal article" date="2020" name="Microbiol. Resour. Announc.">
        <title>Complete Genome Sequence of Faecalibacillus intestinalis JCM 34082, Isolated from Feces from a Healthy Japanese Female.</title>
        <authorList>
            <person name="Sakamoto M."/>
            <person name="Ikeyama N."/>
            <person name="Toyoda A."/>
            <person name="Murakami T."/>
            <person name="Mori H."/>
            <person name="Ohkuma M."/>
        </authorList>
    </citation>
    <scope>NUCLEOTIDE SEQUENCE</scope>
    <source>
        <strain evidence="18">14EGH31</strain>
    </source>
</reference>
<accession>A0A2T3FPW3</accession>
<evidence type="ECO:0000313" key="18">
    <source>
        <dbReference type="EMBL" id="BCL56819.1"/>
    </source>
</evidence>
<dbReference type="GO" id="GO:0005886">
    <property type="term" value="C:plasma membrane"/>
    <property type="evidence" value="ECO:0007669"/>
    <property type="project" value="UniProtKB-SubCell"/>
</dbReference>
<dbReference type="KEGG" id="fit:Fi14EGH31_05310"/>
<protein>
    <recommendedName>
        <fullName evidence="4 17">Undecaprenyl-diphosphatase</fullName>
        <ecNumber evidence="3 17">3.6.1.27</ecNumber>
    </recommendedName>
    <alternativeName>
        <fullName evidence="15 17">Bacitracin resistance protein</fullName>
    </alternativeName>
    <alternativeName>
        <fullName evidence="14 17">Undecaprenyl pyrophosphate phosphatase</fullName>
    </alternativeName>
</protein>
<evidence type="ECO:0000256" key="16">
    <source>
        <dbReference type="ARBA" id="ARBA00047594"/>
    </source>
</evidence>
<proteinExistence type="inferred from homology"/>
<dbReference type="GeneID" id="70578960"/>
<comment type="similarity">
    <text evidence="2 17">Belongs to the UppP family.</text>
</comment>
<keyword evidence="7 17" id="KW-0378">Hydrolase</keyword>
<dbReference type="HAMAP" id="MF_01006">
    <property type="entry name" value="Undec_diphosphatase"/>
    <property type="match status" value="1"/>
</dbReference>
<evidence type="ECO:0000256" key="8">
    <source>
        <dbReference type="ARBA" id="ARBA00022960"/>
    </source>
</evidence>
<feature type="transmembrane region" description="Helical" evidence="17">
    <location>
        <begin position="262"/>
        <end position="279"/>
    </location>
</feature>